<dbReference type="InterPro" id="IPR018551">
    <property type="entry name" value="DUF2007"/>
</dbReference>
<dbReference type="RefSeq" id="WP_188985620.1">
    <property type="nucleotide sequence ID" value="NZ_BMPO01000010.1"/>
</dbReference>
<evidence type="ECO:0000313" key="2">
    <source>
        <dbReference type="EMBL" id="GGK07361.1"/>
    </source>
</evidence>
<organism evidence="2 3">
    <name type="scientific">Pseudomonas matsuisoli</name>
    <dbReference type="NCBI Taxonomy" id="1515666"/>
    <lineage>
        <taxon>Bacteria</taxon>
        <taxon>Pseudomonadati</taxon>
        <taxon>Pseudomonadota</taxon>
        <taxon>Gammaproteobacteria</taxon>
        <taxon>Pseudomonadales</taxon>
        <taxon>Pseudomonadaceae</taxon>
        <taxon>Pseudomonas</taxon>
    </lineage>
</organism>
<name>A0A917Q291_9PSED</name>
<proteinExistence type="predicted"/>
<dbReference type="InterPro" id="IPR011322">
    <property type="entry name" value="N-reg_PII-like_a/b"/>
</dbReference>
<dbReference type="SUPFAM" id="SSF54913">
    <property type="entry name" value="GlnB-like"/>
    <property type="match status" value="1"/>
</dbReference>
<evidence type="ECO:0000313" key="3">
    <source>
        <dbReference type="Proteomes" id="UP000635983"/>
    </source>
</evidence>
<reference evidence="2" key="1">
    <citation type="journal article" date="2014" name="Int. J. Syst. Evol. Microbiol.">
        <title>Complete genome sequence of Corynebacterium casei LMG S-19264T (=DSM 44701T), isolated from a smear-ripened cheese.</title>
        <authorList>
            <consortium name="US DOE Joint Genome Institute (JGI-PGF)"/>
            <person name="Walter F."/>
            <person name="Albersmeier A."/>
            <person name="Kalinowski J."/>
            <person name="Ruckert C."/>
        </authorList>
    </citation>
    <scope>NUCLEOTIDE SEQUENCE</scope>
    <source>
        <strain evidence="2">JCM 30078</strain>
    </source>
</reference>
<sequence>MRRVYEPRDLLEAEMLVGMLEAEGIDAHLSGRHLIGAVGELPVAGLLGIHVDDERADRARILIDTYNAAEPQQYEEPDSFPGELLC</sequence>
<comment type="caution">
    <text evidence="2">The sequence shown here is derived from an EMBL/GenBank/DDBJ whole genome shotgun (WGS) entry which is preliminary data.</text>
</comment>
<dbReference type="Proteomes" id="UP000635983">
    <property type="component" value="Unassembled WGS sequence"/>
</dbReference>
<dbReference type="Pfam" id="PF09413">
    <property type="entry name" value="DUF2007"/>
    <property type="match status" value="1"/>
</dbReference>
<keyword evidence="3" id="KW-1185">Reference proteome</keyword>
<reference evidence="2" key="2">
    <citation type="submission" date="2020-09" db="EMBL/GenBank/DDBJ databases">
        <authorList>
            <person name="Sun Q."/>
            <person name="Ohkuma M."/>
        </authorList>
    </citation>
    <scope>NUCLEOTIDE SEQUENCE</scope>
    <source>
        <strain evidence="2">JCM 30078</strain>
    </source>
</reference>
<dbReference type="EMBL" id="BMPO01000010">
    <property type="protein sequence ID" value="GGK07361.1"/>
    <property type="molecule type" value="Genomic_DNA"/>
</dbReference>
<feature type="domain" description="DUF2007" evidence="1">
    <location>
        <begin position="1"/>
        <end position="64"/>
    </location>
</feature>
<evidence type="ECO:0000259" key="1">
    <source>
        <dbReference type="Pfam" id="PF09413"/>
    </source>
</evidence>
<protein>
    <recommendedName>
        <fullName evidence="1">DUF2007 domain-containing protein</fullName>
    </recommendedName>
</protein>
<accession>A0A917Q291</accession>
<dbReference type="Gene3D" id="3.30.70.790">
    <property type="entry name" value="UreE, C-terminal domain"/>
    <property type="match status" value="1"/>
</dbReference>
<gene>
    <name evidence="2" type="ORF">GCM10009304_36990</name>
</gene>
<dbReference type="AlphaFoldDB" id="A0A917Q291"/>